<dbReference type="AlphaFoldDB" id="A0A223MB40"/>
<gene>
    <name evidence="1" type="ORF">CIB43_00870</name>
</gene>
<dbReference type="EMBL" id="CP022714">
    <property type="protein sequence ID" value="ASU14753.1"/>
    <property type="molecule type" value="Genomic_DNA"/>
</dbReference>
<name>A0A223MB40_MESHO</name>
<proteinExistence type="predicted"/>
<organism evidence="1 2">
    <name type="scientific">Mesomycoplasma hyopneumoniae</name>
    <name type="common">Mycoplasma hyopneumoniae</name>
    <dbReference type="NCBI Taxonomy" id="2099"/>
    <lineage>
        <taxon>Bacteria</taxon>
        <taxon>Bacillati</taxon>
        <taxon>Mycoplasmatota</taxon>
        <taxon>Mycoplasmoidales</taxon>
        <taxon>Metamycoplasmataceae</taxon>
        <taxon>Mesomycoplasma</taxon>
    </lineage>
</organism>
<evidence type="ECO:0000313" key="2">
    <source>
        <dbReference type="Proteomes" id="UP000215452"/>
    </source>
</evidence>
<reference evidence="1 2" key="1">
    <citation type="submission" date="2017-08" db="EMBL/GenBank/DDBJ databases">
        <title>The complete genome sequence of a Mycoplasma hyopneumoniae isolate in Korea.</title>
        <authorList>
            <person name="Han J."/>
            <person name="Lee N."/>
        </authorList>
    </citation>
    <scope>NUCLEOTIDE SEQUENCE [LARGE SCALE GENOMIC DNA]</scope>
    <source>
        <strain evidence="1 2">KM014</strain>
    </source>
</reference>
<evidence type="ECO:0000313" key="1">
    <source>
        <dbReference type="EMBL" id="ASU14753.1"/>
    </source>
</evidence>
<sequence>MTYQEYLQARLEQQNETKSLRSVLIIDGADPRAIAAAKLLKEKI</sequence>
<dbReference type="Proteomes" id="UP000215452">
    <property type="component" value="Chromosome"/>
</dbReference>
<accession>A0A223MB40</accession>
<protein>
    <submittedName>
        <fullName evidence="1">Uncharacterized protein</fullName>
    </submittedName>
</protein>